<sequence>MQAGLRRRFSSHVYVYASVSPSCLVVEKESNDSGKEERSVIAKSSKATFRASPSRRFVASLVVVG</sequence>
<dbReference type="EMBL" id="JAHQIW010001707">
    <property type="protein sequence ID" value="KAJ1353416.1"/>
    <property type="molecule type" value="Genomic_DNA"/>
</dbReference>
<keyword evidence="2" id="KW-1185">Reference proteome</keyword>
<evidence type="ECO:0000313" key="1">
    <source>
        <dbReference type="EMBL" id="KAJ1353416.1"/>
    </source>
</evidence>
<accession>A0AAD5MSQ7</accession>
<proteinExistence type="predicted"/>
<evidence type="ECO:0000313" key="2">
    <source>
        <dbReference type="Proteomes" id="UP001196413"/>
    </source>
</evidence>
<reference evidence="1" key="1">
    <citation type="submission" date="2021-06" db="EMBL/GenBank/DDBJ databases">
        <title>Parelaphostrongylus tenuis whole genome reference sequence.</title>
        <authorList>
            <person name="Garwood T.J."/>
            <person name="Larsen P.A."/>
            <person name="Fountain-Jones N.M."/>
            <person name="Garbe J.R."/>
            <person name="Macchietto M.G."/>
            <person name="Kania S.A."/>
            <person name="Gerhold R.W."/>
            <person name="Richards J.E."/>
            <person name="Wolf T.M."/>
        </authorList>
    </citation>
    <scope>NUCLEOTIDE SEQUENCE</scope>
    <source>
        <strain evidence="1">MNPRO001-30</strain>
        <tissue evidence="1">Meninges</tissue>
    </source>
</reference>
<gene>
    <name evidence="1" type="ORF">KIN20_010043</name>
</gene>
<comment type="caution">
    <text evidence="1">The sequence shown here is derived from an EMBL/GenBank/DDBJ whole genome shotgun (WGS) entry which is preliminary data.</text>
</comment>
<name>A0AAD5MSQ7_PARTN</name>
<protein>
    <submittedName>
        <fullName evidence="1">Uncharacterized protein</fullName>
    </submittedName>
</protein>
<dbReference type="AlphaFoldDB" id="A0AAD5MSQ7"/>
<dbReference type="Proteomes" id="UP001196413">
    <property type="component" value="Unassembled WGS sequence"/>
</dbReference>
<organism evidence="1 2">
    <name type="scientific">Parelaphostrongylus tenuis</name>
    <name type="common">Meningeal worm</name>
    <dbReference type="NCBI Taxonomy" id="148309"/>
    <lineage>
        <taxon>Eukaryota</taxon>
        <taxon>Metazoa</taxon>
        <taxon>Ecdysozoa</taxon>
        <taxon>Nematoda</taxon>
        <taxon>Chromadorea</taxon>
        <taxon>Rhabditida</taxon>
        <taxon>Rhabditina</taxon>
        <taxon>Rhabditomorpha</taxon>
        <taxon>Strongyloidea</taxon>
        <taxon>Metastrongylidae</taxon>
        <taxon>Parelaphostrongylus</taxon>
    </lineage>
</organism>